<feature type="region of interest" description="Disordered" evidence="13">
    <location>
        <begin position="1"/>
        <end position="26"/>
    </location>
</feature>
<feature type="transmembrane region" description="Helical" evidence="12">
    <location>
        <begin position="216"/>
        <end position="232"/>
    </location>
</feature>
<dbReference type="InterPro" id="IPR004277">
    <property type="entry name" value="PSS"/>
</dbReference>
<dbReference type="GO" id="GO:0106245">
    <property type="term" value="F:L-serine-phosphatidylethanolamine phosphatidyltransferase activity"/>
    <property type="evidence" value="ECO:0007669"/>
    <property type="project" value="UniProtKB-UniRule"/>
</dbReference>
<comment type="pathway">
    <text evidence="3">Lipid metabolism.</text>
</comment>
<protein>
    <recommendedName>
        <fullName evidence="12">Phosphatidylserine synthase</fullName>
        <ecNumber evidence="12">2.7.8.29</ecNumber>
    </recommendedName>
    <alternativeName>
        <fullName evidence="12">Serine-exchange enzyme</fullName>
    </alternativeName>
</protein>
<feature type="transmembrane region" description="Helical" evidence="12">
    <location>
        <begin position="252"/>
        <end position="268"/>
    </location>
</feature>
<keyword evidence="9 12" id="KW-0443">Lipid metabolism</keyword>
<reference evidence="14" key="1">
    <citation type="submission" date="2018-10" db="EMBL/GenBank/DDBJ databases">
        <title>Transcriptome assembly of Aceria tosichella (Wheat curl mite) Type 2.</title>
        <authorList>
            <person name="Scully E.D."/>
            <person name="Geib S.M."/>
            <person name="Palmer N.A."/>
            <person name="Gupta A.K."/>
            <person name="Sarath G."/>
            <person name="Tatineni S."/>
        </authorList>
    </citation>
    <scope>NUCLEOTIDE SEQUENCE</scope>
    <source>
        <strain evidence="14">LincolnNE</strain>
    </source>
</reference>
<evidence type="ECO:0000256" key="6">
    <source>
        <dbReference type="ARBA" id="ARBA00022692"/>
    </source>
</evidence>
<keyword evidence="10 12" id="KW-0472">Membrane</keyword>
<evidence type="ECO:0000256" key="3">
    <source>
        <dbReference type="ARBA" id="ARBA00005189"/>
    </source>
</evidence>
<sequence length="350" mass="40941">MTQTVASSARRSAKTGPGNDEPSPDTFTRPHPMFWRFIFILSILYELGLIFLLFQDYNFIKSMIYSVYPDLRDFKIDTEKEYGVNCSDITVERIWNSLDVFAWGHFVGWATKAVLVRHYGICWTISITWEITEMAFAHLLPNFIECWWDAYVLDVLVCNGLGIYCGMWICRKLDMRKYNWERYKDVQSTTGTLQRAVLQFAPANWTRTRWLEPKCSYVRIISVTLLVIFWQITELNTFFLKHIFEVPPAHQLSVMRLALISFIVAPSIRQYYSRVTDTRIKTLGSQCKVFGAIMFTELLICIKFGRDLFAQTQIPQIIMWLAIQFILSIFCVIVCVVYSNTCESKKIKEK</sequence>
<name>A0A6G1SA75_9ACAR</name>
<dbReference type="EC" id="2.7.8.29" evidence="12"/>
<gene>
    <name evidence="14" type="primary">ptdss1</name>
    <name evidence="14" type="ORF">g.11517</name>
</gene>
<dbReference type="GO" id="GO:0005789">
    <property type="term" value="C:endoplasmic reticulum membrane"/>
    <property type="evidence" value="ECO:0007669"/>
    <property type="project" value="UniProtKB-SubCell"/>
</dbReference>
<dbReference type="AlphaFoldDB" id="A0A6G1SA75"/>
<dbReference type="EMBL" id="GGYP01002072">
    <property type="protein sequence ID" value="MDE46843.1"/>
    <property type="molecule type" value="Transcribed_RNA"/>
</dbReference>
<accession>A0A6G1SA75</accession>
<evidence type="ECO:0000256" key="1">
    <source>
        <dbReference type="ARBA" id="ARBA00004477"/>
    </source>
</evidence>
<comment type="pathway">
    <text evidence="2 12">Phospholipid metabolism; phosphatidylserine biosynthesis.</text>
</comment>
<keyword evidence="11 12" id="KW-1208">Phospholipid metabolism</keyword>
<dbReference type="Pfam" id="PF03034">
    <property type="entry name" value="PSS"/>
    <property type="match status" value="1"/>
</dbReference>
<feature type="transmembrane region" description="Helical" evidence="12">
    <location>
        <begin position="121"/>
        <end position="144"/>
    </location>
</feature>
<feature type="compositionally biased region" description="Polar residues" evidence="13">
    <location>
        <begin position="1"/>
        <end position="10"/>
    </location>
</feature>
<feature type="transmembrane region" description="Helical" evidence="12">
    <location>
        <begin position="289"/>
        <end position="305"/>
    </location>
</feature>
<evidence type="ECO:0000256" key="2">
    <source>
        <dbReference type="ARBA" id="ARBA00004916"/>
    </source>
</evidence>
<evidence type="ECO:0000256" key="8">
    <source>
        <dbReference type="ARBA" id="ARBA00022989"/>
    </source>
</evidence>
<evidence type="ECO:0000256" key="4">
    <source>
        <dbReference type="ARBA" id="ARBA00008671"/>
    </source>
</evidence>
<evidence type="ECO:0000313" key="14">
    <source>
        <dbReference type="EMBL" id="MDE46843.1"/>
    </source>
</evidence>
<keyword evidence="6 12" id="KW-0812">Transmembrane</keyword>
<keyword evidence="12" id="KW-0594">Phospholipid biosynthesis</keyword>
<dbReference type="PANTHER" id="PTHR15362">
    <property type="entry name" value="PHOSPHATIDYLINOSITOL SYNTHASE"/>
    <property type="match status" value="1"/>
</dbReference>
<comment type="function">
    <text evidence="12">Catalyzes a base-exchange reaction in which the polar head group of phosphatidylethanolamine (PE) is replaced by L-serine.</text>
</comment>
<organism evidence="14">
    <name type="scientific">Aceria tosichella</name>
    <name type="common">wheat curl mite</name>
    <dbReference type="NCBI Taxonomy" id="561515"/>
    <lineage>
        <taxon>Eukaryota</taxon>
        <taxon>Metazoa</taxon>
        <taxon>Ecdysozoa</taxon>
        <taxon>Arthropoda</taxon>
        <taxon>Chelicerata</taxon>
        <taxon>Arachnida</taxon>
        <taxon>Acari</taxon>
        <taxon>Acariformes</taxon>
        <taxon>Trombidiformes</taxon>
        <taxon>Prostigmata</taxon>
        <taxon>Eupodina</taxon>
        <taxon>Eriophyoidea</taxon>
        <taxon>Eriophyidae</taxon>
        <taxon>Eriophyinae</taxon>
        <taxon>Aceriini</taxon>
        <taxon>Aceria</taxon>
    </lineage>
</organism>
<proteinExistence type="inferred from homology"/>
<evidence type="ECO:0000256" key="7">
    <source>
        <dbReference type="ARBA" id="ARBA00022824"/>
    </source>
</evidence>
<evidence type="ECO:0000256" key="11">
    <source>
        <dbReference type="ARBA" id="ARBA00023264"/>
    </source>
</evidence>
<comment type="subcellular location">
    <subcellularLocation>
        <location evidence="1 12">Endoplasmic reticulum membrane</location>
        <topology evidence="1 12">Multi-pass membrane protein</topology>
    </subcellularLocation>
</comment>
<comment type="similarity">
    <text evidence="4 12">Belongs to the phosphatidyl serine synthase family.</text>
</comment>
<evidence type="ECO:0000256" key="5">
    <source>
        <dbReference type="ARBA" id="ARBA00022679"/>
    </source>
</evidence>
<dbReference type="GO" id="GO:0006659">
    <property type="term" value="P:phosphatidylserine biosynthetic process"/>
    <property type="evidence" value="ECO:0007669"/>
    <property type="project" value="UniProtKB-UniRule"/>
</dbReference>
<keyword evidence="8 12" id="KW-1133">Transmembrane helix</keyword>
<evidence type="ECO:0000256" key="10">
    <source>
        <dbReference type="ARBA" id="ARBA00023136"/>
    </source>
</evidence>
<feature type="transmembrane region" description="Helical" evidence="12">
    <location>
        <begin position="150"/>
        <end position="170"/>
    </location>
</feature>
<evidence type="ECO:0000256" key="9">
    <source>
        <dbReference type="ARBA" id="ARBA00023098"/>
    </source>
</evidence>
<keyword evidence="7 12" id="KW-0256">Endoplasmic reticulum</keyword>
<dbReference type="PANTHER" id="PTHR15362:SF15">
    <property type="entry name" value="PHOSPHATIDYLSERINE SYNTHASE 1"/>
    <property type="match status" value="1"/>
</dbReference>
<keyword evidence="12" id="KW-0444">Lipid biosynthesis</keyword>
<feature type="transmembrane region" description="Helical" evidence="12">
    <location>
        <begin position="317"/>
        <end position="338"/>
    </location>
</feature>
<evidence type="ECO:0000256" key="12">
    <source>
        <dbReference type="RuleBase" id="RU368094"/>
    </source>
</evidence>
<evidence type="ECO:0000256" key="13">
    <source>
        <dbReference type="SAM" id="MobiDB-lite"/>
    </source>
</evidence>
<feature type="transmembrane region" description="Helical" evidence="12">
    <location>
        <begin position="33"/>
        <end position="54"/>
    </location>
</feature>
<comment type="catalytic activity">
    <reaction evidence="12">
        <text>a 1,2-diacyl-sn-glycero-3-phosphoethanolamine + L-serine = a 1,2-diacyl-sn-glycero-3-phospho-L-serine + ethanolamine</text>
        <dbReference type="Rhea" id="RHEA:27606"/>
        <dbReference type="ChEBI" id="CHEBI:33384"/>
        <dbReference type="ChEBI" id="CHEBI:57262"/>
        <dbReference type="ChEBI" id="CHEBI:57603"/>
        <dbReference type="ChEBI" id="CHEBI:64612"/>
        <dbReference type="EC" id="2.7.8.29"/>
    </reaction>
</comment>
<dbReference type="UniPathway" id="UPA00948"/>
<keyword evidence="5 12" id="KW-0808">Transferase</keyword>